<sequence>MAKWKGPAIPRRKDSSNALFRDCLSGDREYREMIMRAENSYYAPPDPAVHYWLPVAVHTVNNKYLWQRFYEKKHELQSRNHDSREQCGFGVSKNGIIQQICMHGLKAVQRKKNHLGDSSKGLNVHLHADEVMRLAQRINFTSPLFLVVYKVMLGRQCLVPPDYESSPSPDFDSHIASSKAPPNMPKNHLCGRAAQGYLYEFGSDGKPVSCPRHCVPAGIITYVKVQDHVAWKEGRLLGLQPPRGPMPSLPAGGASSPAALSTQQKYKIHSAEPNQDSSPASVVSTLNRKESSLKSSQKTSVNRSPGPLSATSSAEKVRVDPRIHHNDSTAVPQASSHTRDQEKTCATDVISHNNDSVLPQPSPHEQVPSISHMESEDVSSPVQSDRSPPGDIEQIRCPSEDDFVMQSGKKRKAIGLVGRGGKRKSLQRNAVGRKQKGSASSNIAESVKLKRRCRSSNDADWEANKGKEAEEEAAETAPVPSNSTETAGTQKRFQRKFKSGNQTNPAKKPAPASLLKKKTVKGRWASGGSQKNSRGAAQEKEALACDPAAAAPASHTGQHDAQERLIISKINLLRRDPDAAIQQEIVQMRAQLERIRMRRRGNCEASGGDGAADPAGSAALIYMDVCGGATWSPSTDGDGDGGSGGAPEVASLVWGAESGASSLPVISNVMSVDSQLLGSASVAGSSGELASFPAVYIKQEPVDYGYLSSYAAPTYPPYDGDDPAFQHVQVAVASDPLYQPVLSLQRLPPDQLAKFAKVESAGETTAANSLVPRRGSDHATLCDGVDDLPDIPSLPDGSEEKLAGTAGSRTDENDMKPPLSRHAAARTPLTPSPDLPTACSPSLTMGASFGRSPAVSWSYQPPARFMDGVAANLAQFLQGCMVQASTAEEIQQLAQLAKVVHAQLTGVPAVPLPTKPTDALALSASSQSSSVARREQGVQARASMVSRGQCTDDEPKISLPAKPVRVPHTVKCREQVTQTEDSQPLELLHVVRSCIHCKINRSQMSKEVQTSVQLVKSVGHQTVLELACLRCAAEPKTCNRTVQTMSSYLRSRSSSHRKERRSSSDKHKASSERSSQNQQSSLTGLLASHIHSSAHLFSAGAKLKVSSESVEDREEFAVPASKTKHRHGSRDRKRSHSGSHVRPAFESATSPPRLPTAEHKTDGGHFAEIPSPNFEMFRGAKRVDKEFGFAVPNFKPGLLVSSHAVQSPSDHDSENEAAPAGAKTHKPLKIPLESSTVKCDDPRLRNASGRSPASLEAGSPVPMKALMDVSPKQHGVAGNADGDIASNSSERASGAAGVLAPGLGSSFPMPSSISTPSTTSPTMESAMNNPIQSKVTADLVETMLAPVSSPSPGPTDSHSARRRKTKWDSNVSQGVSPSDNSSPSPMTLQQGNESNHTNSPVTTADTSELNKSIPILTIQQIRKIKAKKLAKSLANKIKLEASNKKVSPDSGESKSTESETKDSSKSEPGQEPRTQAVMKTQLLTCLDKLEQVLKASKPVPDSSTASISADKQTIEACDSSVKSFATGSSDRGVLYSPGFSPILDGQSPQSSQVKKRHVLTSAPRVTLKASVSVTSKNLRSAEAQHPVLNASPSSVSTPFGAIGTNCSFVPGSPSKRLDTQKTHRSAGNMQHHVNTEVMSPMQPNYDVSDAGITSPASVHSRSMSSYSPLISTPSQMGGMCRQDSLSDKSPLLSSPCIVTPPAQSPVDESVRHSAAGSQQRVSKSESEWHRRRSSLAGKSPLLPNPDIPSDTPHMSALNDDKQVYGFDEAASYAQETTDRNGLTGFRNPSPPLKNKSSLLSEFDFTPPPPPAASPPPLPHEGVESPPPPPPPAHPAETKHRRHLLPSPALPSTSDRTPLLTQPPGDTRRSAYADLRGDAYHSYDATQDEGQLDECTSAQDPYAADYSAQAYPQSGEYADEQEYGIEPGEYVEGQEYEECVDGQEYVEGQEYVAQEYLEGQEYEGQEYIESGEIMESGEYVEGQRYGTENGADDYDSDPLEDYSGGRRQHAEYGYRGNRRPDRNSERGEQEEDVVQHHPPAFCGSDSVSWPAHSRWPT</sequence>
<feature type="region of interest" description="Disordered" evidence="1">
    <location>
        <begin position="1204"/>
        <end position="1261"/>
    </location>
</feature>
<feature type="compositionally biased region" description="Polar residues" evidence="1">
    <location>
        <begin position="293"/>
        <end position="314"/>
    </location>
</feature>
<feature type="region of interest" description="Disordered" evidence="1">
    <location>
        <begin position="1044"/>
        <end position="1083"/>
    </location>
</feature>
<feature type="compositionally biased region" description="Acidic residues" evidence="1">
    <location>
        <begin position="1989"/>
        <end position="1999"/>
    </location>
</feature>
<feature type="region of interest" description="Disordered" evidence="1">
    <location>
        <begin position="1345"/>
        <end position="1406"/>
    </location>
</feature>
<evidence type="ECO:0000313" key="2">
    <source>
        <dbReference type="Proteomes" id="UP000695022"/>
    </source>
</evidence>
<feature type="compositionally biased region" description="Low complexity" evidence="1">
    <location>
        <begin position="249"/>
        <end position="261"/>
    </location>
</feature>
<feature type="compositionally biased region" description="Polar residues" evidence="1">
    <location>
        <begin position="1849"/>
        <end position="1859"/>
    </location>
</feature>
<feature type="compositionally biased region" description="Basic and acidic residues" evidence="1">
    <location>
        <begin position="1061"/>
        <end position="1071"/>
    </location>
</feature>
<accession>A0ABM1DSU4</accession>
<feature type="compositionally biased region" description="Basic residues" evidence="1">
    <location>
        <begin position="1122"/>
        <end position="1139"/>
    </location>
</feature>
<evidence type="ECO:0000313" key="3">
    <source>
        <dbReference type="RefSeq" id="XP_014663012.1"/>
    </source>
</evidence>
<feature type="compositionally biased region" description="Low complexity" evidence="1">
    <location>
        <begin position="1305"/>
        <end position="1325"/>
    </location>
</feature>
<feature type="compositionally biased region" description="Low complexity" evidence="1">
    <location>
        <begin position="1072"/>
        <end position="1081"/>
    </location>
</feature>
<dbReference type="RefSeq" id="XP_014663012.1">
    <property type="nucleotide sequence ID" value="XM_014807526.1"/>
</dbReference>
<feature type="compositionally biased region" description="Basic and acidic residues" evidence="1">
    <location>
        <begin position="1865"/>
        <end position="1880"/>
    </location>
</feature>
<dbReference type="RefSeq" id="XP_014663015.1">
    <property type="nucleotide sequence ID" value="XM_014807529.1"/>
</dbReference>
<feature type="compositionally biased region" description="Polar residues" evidence="1">
    <location>
        <begin position="479"/>
        <end position="491"/>
    </location>
</feature>
<evidence type="ECO:0000256" key="1">
    <source>
        <dbReference type="SAM" id="MobiDB-lite"/>
    </source>
</evidence>
<feature type="compositionally biased region" description="Polar residues" evidence="1">
    <location>
        <begin position="1368"/>
        <end position="1406"/>
    </location>
</feature>
<feature type="compositionally biased region" description="Polar residues" evidence="1">
    <location>
        <begin position="272"/>
        <end position="286"/>
    </location>
</feature>
<protein>
    <submittedName>
        <fullName evidence="3 4">Uncharacterized protein LOC106805794</fullName>
    </submittedName>
</protein>
<feature type="region of interest" description="Disordered" evidence="1">
    <location>
        <begin position="1273"/>
        <end position="1326"/>
    </location>
</feature>
<dbReference type="RefSeq" id="XP_014663013.1">
    <property type="nucleotide sequence ID" value="XM_014807527.1"/>
</dbReference>
<dbReference type="GeneID" id="106805794"/>
<dbReference type="Proteomes" id="UP000695022">
    <property type="component" value="Unplaced"/>
</dbReference>
<gene>
    <name evidence="3 4 5 6" type="primary">LOC106805794</name>
</gene>
<feature type="region of interest" description="Disordered" evidence="1">
    <location>
        <begin position="1969"/>
        <end position="2056"/>
    </location>
</feature>
<feature type="region of interest" description="Disordered" evidence="1">
    <location>
        <begin position="239"/>
        <end position="398"/>
    </location>
</feature>
<feature type="compositionally biased region" description="Basic and acidic residues" evidence="1">
    <location>
        <begin position="1156"/>
        <end position="1165"/>
    </location>
</feature>
<feature type="compositionally biased region" description="Basic residues" evidence="1">
    <location>
        <begin position="420"/>
        <end position="436"/>
    </location>
</feature>
<feature type="compositionally biased region" description="Basic and acidic residues" evidence="1">
    <location>
        <begin position="1443"/>
        <end position="1470"/>
    </location>
</feature>
<evidence type="ECO:0000313" key="4">
    <source>
        <dbReference type="RefSeq" id="XP_014663013.1"/>
    </source>
</evidence>
<feature type="compositionally biased region" description="Polar residues" evidence="1">
    <location>
        <begin position="1348"/>
        <end position="1357"/>
    </location>
</feature>
<feature type="region of interest" description="Disordered" evidence="1">
    <location>
        <begin position="1777"/>
        <end position="1890"/>
    </location>
</feature>
<evidence type="ECO:0000313" key="5">
    <source>
        <dbReference type="RefSeq" id="XP_014663014.1"/>
    </source>
</evidence>
<feature type="compositionally biased region" description="Basic and acidic residues" evidence="1">
    <location>
        <begin position="315"/>
        <end position="327"/>
    </location>
</feature>
<feature type="region of interest" description="Disordered" evidence="1">
    <location>
        <begin position="763"/>
        <end position="837"/>
    </location>
</feature>
<feature type="compositionally biased region" description="Low complexity" evidence="1">
    <location>
        <begin position="544"/>
        <end position="553"/>
    </location>
</feature>
<feature type="region of interest" description="Disordered" evidence="1">
    <location>
        <begin position="1443"/>
        <end position="1475"/>
    </location>
</feature>
<organism evidence="2 6">
    <name type="scientific">Priapulus caudatus</name>
    <name type="common">Priapulid worm</name>
    <dbReference type="NCBI Taxonomy" id="37621"/>
    <lineage>
        <taxon>Eukaryota</taxon>
        <taxon>Metazoa</taxon>
        <taxon>Ecdysozoa</taxon>
        <taxon>Scalidophora</taxon>
        <taxon>Priapulida</taxon>
        <taxon>Priapulimorpha</taxon>
        <taxon>Priapulimorphida</taxon>
        <taxon>Priapulidae</taxon>
        <taxon>Priapulus</taxon>
    </lineage>
</organism>
<name>A0ABM1DSU4_PRICU</name>
<feature type="compositionally biased region" description="Low complexity" evidence="1">
    <location>
        <begin position="505"/>
        <end position="514"/>
    </location>
</feature>
<dbReference type="Gene3D" id="3.90.228.10">
    <property type="match status" value="1"/>
</dbReference>
<keyword evidence="2" id="KW-1185">Reference proteome</keyword>
<feature type="region of interest" description="Disordered" evidence="1">
    <location>
        <begin position="1673"/>
        <end position="1757"/>
    </location>
</feature>
<evidence type="ECO:0000313" key="6">
    <source>
        <dbReference type="RefSeq" id="XP_014663015.1"/>
    </source>
</evidence>
<feature type="compositionally biased region" description="Polar residues" evidence="1">
    <location>
        <begin position="350"/>
        <end position="359"/>
    </location>
</feature>
<reference evidence="3 4" key="1">
    <citation type="submission" date="2025-05" db="UniProtKB">
        <authorList>
            <consortium name="RefSeq"/>
        </authorList>
    </citation>
    <scope>IDENTIFICATION</scope>
</reference>
<feature type="compositionally biased region" description="Pro residues" evidence="1">
    <location>
        <begin position="1805"/>
        <end position="1833"/>
    </location>
</feature>
<dbReference type="RefSeq" id="XP_014663014.1">
    <property type="nucleotide sequence ID" value="XM_014807528.1"/>
</dbReference>
<feature type="region of interest" description="Disordered" evidence="1">
    <location>
        <begin position="1108"/>
        <end position="1170"/>
    </location>
</feature>
<proteinExistence type="predicted"/>
<feature type="region of interest" description="Disordered" evidence="1">
    <location>
        <begin position="418"/>
        <end position="560"/>
    </location>
</feature>
<feature type="compositionally biased region" description="Basic and acidic residues" evidence="1">
    <location>
        <begin position="2007"/>
        <end position="2026"/>
    </location>
</feature>